<gene>
    <name evidence="2" type="ORF">OCOJLMKI_4591</name>
</gene>
<organism evidence="2 3">
    <name type="scientific">Methylobacterium iners</name>
    <dbReference type="NCBI Taxonomy" id="418707"/>
    <lineage>
        <taxon>Bacteria</taxon>
        <taxon>Pseudomonadati</taxon>
        <taxon>Pseudomonadota</taxon>
        <taxon>Alphaproteobacteria</taxon>
        <taxon>Hyphomicrobiales</taxon>
        <taxon>Methylobacteriaceae</taxon>
        <taxon>Methylobacterium</taxon>
    </lineage>
</organism>
<dbReference type="RefSeq" id="WP_238246429.1">
    <property type="nucleotide sequence ID" value="NZ_BPQP01000088.1"/>
</dbReference>
<reference evidence="2" key="2">
    <citation type="submission" date="2021-08" db="EMBL/GenBank/DDBJ databases">
        <authorList>
            <person name="Tani A."/>
            <person name="Ola A."/>
            <person name="Ogura Y."/>
            <person name="Katsura K."/>
            <person name="Hayashi T."/>
        </authorList>
    </citation>
    <scope>NUCLEOTIDE SEQUENCE</scope>
    <source>
        <strain evidence="2">DSM 19015</strain>
    </source>
</reference>
<protein>
    <submittedName>
        <fullName evidence="2">Uncharacterized protein</fullName>
    </submittedName>
</protein>
<feature type="region of interest" description="Disordered" evidence="1">
    <location>
        <begin position="1"/>
        <end position="57"/>
    </location>
</feature>
<feature type="compositionally biased region" description="Polar residues" evidence="1">
    <location>
        <begin position="22"/>
        <end position="35"/>
    </location>
</feature>
<evidence type="ECO:0000256" key="1">
    <source>
        <dbReference type="SAM" id="MobiDB-lite"/>
    </source>
</evidence>
<accession>A0ABQ4S2V5</accession>
<evidence type="ECO:0000313" key="3">
    <source>
        <dbReference type="Proteomes" id="UP001055125"/>
    </source>
</evidence>
<dbReference type="Proteomes" id="UP001055125">
    <property type="component" value="Unassembled WGS sequence"/>
</dbReference>
<proteinExistence type="predicted"/>
<keyword evidence="3" id="KW-1185">Reference proteome</keyword>
<name>A0ABQ4S2V5_9HYPH</name>
<sequence>MAYVSFDVMSEGKAAKKRDEPSNANPYPAGSQNSADWLEGYTFDEAEMNVDRDDGSV</sequence>
<evidence type="ECO:0000313" key="2">
    <source>
        <dbReference type="EMBL" id="GJD97361.1"/>
    </source>
</evidence>
<dbReference type="EMBL" id="BPQP01000088">
    <property type="protein sequence ID" value="GJD97361.1"/>
    <property type="molecule type" value="Genomic_DNA"/>
</dbReference>
<reference evidence="2" key="1">
    <citation type="journal article" date="2021" name="Front. Microbiol.">
        <title>Comprehensive Comparative Genomics and Phenotyping of Methylobacterium Species.</title>
        <authorList>
            <person name="Alessa O."/>
            <person name="Ogura Y."/>
            <person name="Fujitani Y."/>
            <person name="Takami H."/>
            <person name="Hayashi T."/>
            <person name="Sahin N."/>
            <person name="Tani A."/>
        </authorList>
    </citation>
    <scope>NUCLEOTIDE SEQUENCE</scope>
    <source>
        <strain evidence="2">DSM 19015</strain>
    </source>
</reference>
<comment type="caution">
    <text evidence="2">The sequence shown here is derived from an EMBL/GenBank/DDBJ whole genome shotgun (WGS) entry which is preliminary data.</text>
</comment>